<feature type="repeat" description="ANK" evidence="3">
    <location>
        <begin position="176"/>
        <end position="208"/>
    </location>
</feature>
<evidence type="ECO:0000313" key="4">
    <source>
        <dbReference type="EMBL" id="CAE7445844.1"/>
    </source>
</evidence>
<feature type="repeat" description="ANK" evidence="3">
    <location>
        <begin position="243"/>
        <end position="275"/>
    </location>
</feature>
<feature type="repeat" description="ANK" evidence="3">
    <location>
        <begin position="310"/>
        <end position="342"/>
    </location>
</feature>
<dbReference type="GO" id="GO:0005509">
    <property type="term" value="F:calcium ion binding"/>
    <property type="evidence" value="ECO:0007669"/>
    <property type="project" value="InterPro"/>
</dbReference>
<keyword evidence="2 3" id="KW-0040">ANK repeat</keyword>
<evidence type="ECO:0000313" key="5">
    <source>
        <dbReference type="Proteomes" id="UP000604046"/>
    </source>
</evidence>
<dbReference type="Pfam" id="PF05345">
    <property type="entry name" value="He_PIG"/>
    <property type="match status" value="1"/>
</dbReference>
<feature type="repeat" description="ANK" evidence="3">
    <location>
        <begin position="344"/>
        <end position="376"/>
    </location>
</feature>
<feature type="repeat" description="ANK" evidence="3">
    <location>
        <begin position="210"/>
        <end position="242"/>
    </location>
</feature>
<dbReference type="Pfam" id="PF00023">
    <property type="entry name" value="Ank"/>
    <property type="match status" value="2"/>
</dbReference>
<dbReference type="PROSITE" id="PS50088">
    <property type="entry name" value="ANK_REPEAT"/>
    <property type="match status" value="9"/>
</dbReference>
<gene>
    <name evidence="4" type="primary">ANKRD50</name>
    <name evidence="4" type="ORF">SNAT2548_LOCUS24285</name>
</gene>
<dbReference type="Gene3D" id="2.60.40.10">
    <property type="entry name" value="Immunoglobulins"/>
    <property type="match status" value="1"/>
</dbReference>
<feature type="repeat" description="ANK" evidence="3">
    <location>
        <begin position="276"/>
        <end position="308"/>
    </location>
</feature>
<dbReference type="SUPFAM" id="SSF48403">
    <property type="entry name" value="Ankyrin repeat"/>
    <property type="match status" value="1"/>
</dbReference>
<dbReference type="AlphaFoldDB" id="A0A812RLT8"/>
<evidence type="ECO:0000256" key="3">
    <source>
        <dbReference type="PROSITE-ProRule" id="PRU00023"/>
    </source>
</evidence>
<dbReference type="Gene3D" id="1.25.40.20">
    <property type="entry name" value="Ankyrin repeat-containing domain"/>
    <property type="match status" value="5"/>
</dbReference>
<feature type="repeat" description="ANK" evidence="3">
    <location>
        <begin position="143"/>
        <end position="175"/>
    </location>
</feature>
<evidence type="ECO:0000256" key="1">
    <source>
        <dbReference type="ARBA" id="ARBA00022737"/>
    </source>
</evidence>
<dbReference type="PANTHER" id="PTHR24198">
    <property type="entry name" value="ANKYRIN REPEAT AND PROTEIN KINASE DOMAIN-CONTAINING PROTEIN"/>
    <property type="match status" value="1"/>
</dbReference>
<feature type="repeat" description="ANK" evidence="3">
    <location>
        <begin position="377"/>
        <end position="402"/>
    </location>
</feature>
<accession>A0A812RLT8</accession>
<protein>
    <submittedName>
        <fullName evidence="4">ANKRD50 protein</fullName>
    </submittedName>
</protein>
<keyword evidence="1" id="KW-0677">Repeat</keyword>
<dbReference type="SUPFAM" id="SSF49313">
    <property type="entry name" value="Cadherin-like"/>
    <property type="match status" value="1"/>
</dbReference>
<dbReference type="GO" id="GO:0016020">
    <property type="term" value="C:membrane"/>
    <property type="evidence" value="ECO:0007669"/>
    <property type="project" value="InterPro"/>
</dbReference>
<dbReference type="InterPro" id="IPR013783">
    <property type="entry name" value="Ig-like_fold"/>
</dbReference>
<name>A0A812RLT8_9DINO</name>
<reference evidence="4" key="1">
    <citation type="submission" date="2021-02" db="EMBL/GenBank/DDBJ databases">
        <authorList>
            <person name="Dougan E. K."/>
            <person name="Rhodes N."/>
            <person name="Thang M."/>
            <person name="Chan C."/>
        </authorList>
    </citation>
    <scope>NUCLEOTIDE SEQUENCE</scope>
</reference>
<dbReference type="OrthoDB" id="448960at2759"/>
<keyword evidence="5" id="KW-1185">Reference proteome</keyword>
<dbReference type="Proteomes" id="UP000604046">
    <property type="component" value="Unassembled WGS sequence"/>
</dbReference>
<dbReference type="InterPro" id="IPR002110">
    <property type="entry name" value="Ankyrin_rpt"/>
</dbReference>
<proteinExistence type="predicted"/>
<dbReference type="EMBL" id="CAJNDS010002353">
    <property type="protein sequence ID" value="CAE7445844.1"/>
    <property type="molecule type" value="Genomic_DNA"/>
</dbReference>
<dbReference type="InterPro" id="IPR036770">
    <property type="entry name" value="Ankyrin_rpt-contain_sf"/>
</dbReference>
<dbReference type="PANTHER" id="PTHR24198:SF165">
    <property type="entry name" value="ANKYRIN REPEAT-CONTAINING PROTEIN-RELATED"/>
    <property type="match status" value="1"/>
</dbReference>
<organism evidence="4 5">
    <name type="scientific">Symbiodinium natans</name>
    <dbReference type="NCBI Taxonomy" id="878477"/>
    <lineage>
        <taxon>Eukaryota</taxon>
        <taxon>Sar</taxon>
        <taxon>Alveolata</taxon>
        <taxon>Dinophyceae</taxon>
        <taxon>Suessiales</taxon>
        <taxon>Symbiodiniaceae</taxon>
        <taxon>Symbiodinium</taxon>
    </lineage>
</organism>
<comment type="caution">
    <text evidence="4">The sequence shown here is derived from an EMBL/GenBank/DDBJ whole genome shotgun (WGS) entry which is preliminary data.</text>
</comment>
<sequence length="621" mass="65189">MLRVWAASGQELAIDTQEVSDVLSLKRLLRRSYHFPVCLQQLLHGVSCLDNMAQLEAPADLQLVLLRVSSAAQRRDSLCELVDYAALHGHVEVARFLVEAGTEVDSLDCTGIAALSCAASKGHAEMVRLLLAAGADKDLQDGCGMTALSHASLKGHVEVVCLLAQAGADTDLQDTAGMTALSLASMEGHTRIVEELLKAGADKDLQDHRFGTTALIHAAAQGHLLVAEALVRAGANKDLRNSSGITALAHAANAGRAEMARLLLEAGADKDLRAFSGATPLLLASSKGHVEIVRLLLGAGADMDVEDRLDGTTALHQAVAHGHVAVARLLVEAGAGVDVKDCMDGMAVLSRASSDGQVAMVRLLLEARAEVDSRDRHGCTALMKASQNGHAKVARLLLEAGAKDWQSQAMLGFAGFQGGPKRLPSAPLGCYWASLTHGIPPLFQGARILTATRYCIVVLATNSAATGRRDIATEFVWVTDVFPPKDLAYPDPPLYLVKDQPMAPMSPTVTTAECSSLKSVANTVPQYNASDCLVQNYDIQPPLPAGLSLDAKTGVISGTPTELLPRPEVFLVTATNGGGKSSAFISLAIIGNLLGASLSSCLHAPTTSELAFDCIVVLIAK</sequence>
<dbReference type="Pfam" id="PF12796">
    <property type="entry name" value="Ank_2"/>
    <property type="match status" value="2"/>
</dbReference>
<feature type="repeat" description="ANK" evidence="3">
    <location>
        <begin position="110"/>
        <end position="142"/>
    </location>
</feature>
<dbReference type="PROSITE" id="PS50297">
    <property type="entry name" value="ANK_REP_REGION"/>
    <property type="match status" value="9"/>
</dbReference>
<dbReference type="Pfam" id="PF13637">
    <property type="entry name" value="Ank_4"/>
    <property type="match status" value="1"/>
</dbReference>
<evidence type="ECO:0000256" key="2">
    <source>
        <dbReference type="ARBA" id="ARBA00023043"/>
    </source>
</evidence>
<dbReference type="InterPro" id="IPR015919">
    <property type="entry name" value="Cadherin-like_sf"/>
</dbReference>
<dbReference type="PRINTS" id="PR01415">
    <property type="entry name" value="ANKYRIN"/>
</dbReference>
<dbReference type="SMART" id="SM00248">
    <property type="entry name" value="ANK"/>
    <property type="match status" value="10"/>
</dbReference>